<accession>A0ACC2VGR0</accession>
<keyword evidence="2" id="KW-1185">Reference proteome</keyword>
<evidence type="ECO:0000313" key="2">
    <source>
        <dbReference type="Proteomes" id="UP001230649"/>
    </source>
</evidence>
<dbReference type="Proteomes" id="UP001230649">
    <property type="component" value="Unassembled WGS sequence"/>
</dbReference>
<organism evidence="1 2">
    <name type="scientific">Naganishia adeliensis</name>
    <dbReference type="NCBI Taxonomy" id="92952"/>
    <lineage>
        <taxon>Eukaryota</taxon>
        <taxon>Fungi</taxon>
        <taxon>Dikarya</taxon>
        <taxon>Basidiomycota</taxon>
        <taxon>Agaricomycotina</taxon>
        <taxon>Tremellomycetes</taxon>
        <taxon>Filobasidiales</taxon>
        <taxon>Filobasidiaceae</taxon>
        <taxon>Naganishia</taxon>
    </lineage>
</organism>
<comment type="caution">
    <text evidence="1">The sequence shown here is derived from an EMBL/GenBank/DDBJ whole genome shotgun (WGS) entry which is preliminary data.</text>
</comment>
<proteinExistence type="predicted"/>
<evidence type="ECO:0000313" key="1">
    <source>
        <dbReference type="EMBL" id="KAJ9098558.1"/>
    </source>
</evidence>
<gene>
    <name evidence="1" type="ORF">QFC20_005900</name>
</gene>
<dbReference type="EMBL" id="JASBWS010000091">
    <property type="protein sequence ID" value="KAJ9098558.1"/>
    <property type="molecule type" value="Genomic_DNA"/>
</dbReference>
<name>A0ACC2VGR0_9TREE</name>
<sequence length="137" mass="15515">MILFRPYATMRLEKNDTKMENPRLMITYACSIPIPSTQPSTFLSTSHTTKTPAAQHSTKSIFELLTLLAPTMKSYMNASRKVPVKLLGSFLATNEPEFFIASVKVNAKRKEVTTRFALGFEEMVHQVERLEDVRDSA</sequence>
<protein>
    <submittedName>
        <fullName evidence="1">Uncharacterized protein</fullName>
    </submittedName>
</protein>
<reference evidence="1" key="1">
    <citation type="submission" date="2023-04" db="EMBL/GenBank/DDBJ databases">
        <title>Draft Genome sequencing of Naganishia species isolated from polar environments using Oxford Nanopore Technology.</title>
        <authorList>
            <person name="Leo P."/>
            <person name="Venkateswaran K."/>
        </authorList>
    </citation>
    <scope>NUCLEOTIDE SEQUENCE</scope>
    <source>
        <strain evidence="1">MNA-CCFEE 5262</strain>
    </source>
</reference>